<proteinExistence type="inferred from homology"/>
<feature type="domain" description="DNA replication/recombination mediator RecO N-terminal" evidence="8">
    <location>
        <begin position="1"/>
        <end position="77"/>
    </location>
</feature>
<comment type="function">
    <text evidence="7">Involved in DNA repair and RecF pathway recombination.</text>
</comment>
<evidence type="ECO:0000256" key="5">
    <source>
        <dbReference type="ARBA" id="ARBA00023204"/>
    </source>
</evidence>
<dbReference type="InterPro" id="IPR037278">
    <property type="entry name" value="ARFGAP/RecO"/>
</dbReference>
<evidence type="ECO:0000313" key="9">
    <source>
        <dbReference type="EMBL" id="RGU89488.1"/>
    </source>
</evidence>
<evidence type="ECO:0000259" key="8">
    <source>
        <dbReference type="Pfam" id="PF11967"/>
    </source>
</evidence>
<dbReference type="RefSeq" id="WP_118325809.1">
    <property type="nucleotide sequence ID" value="NZ_QRYH01000025.1"/>
</dbReference>
<dbReference type="InterPro" id="IPR022572">
    <property type="entry name" value="DNA_rep/recomb_RecO_N"/>
</dbReference>
<accession>A0A395W462</accession>
<gene>
    <name evidence="7 9" type="primary">recO</name>
    <name evidence="9" type="ORF">DWW32_11130</name>
</gene>
<dbReference type="Proteomes" id="UP000265489">
    <property type="component" value="Unassembled WGS sequence"/>
</dbReference>
<protein>
    <recommendedName>
        <fullName evidence="2 7">DNA repair protein RecO</fullName>
    </recommendedName>
    <alternativeName>
        <fullName evidence="6 7">Recombination protein O</fullName>
    </alternativeName>
</protein>
<evidence type="ECO:0000256" key="1">
    <source>
        <dbReference type="ARBA" id="ARBA00007452"/>
    </source>
</evidence>
<evidence type="ECO:0000256" key="6">
    <source>
        <dbReference type="ARBA" id="ARBA00033409"/>
    </source>
</evidence>
<dbReference type="SUPFAM" id="SSF50249">
    <property type="entry name" value="Nucleic acid-binding proteins"/>
    <property type="match status" value="1"/>
</dbReference>
<dbReference type="PANTHER" id="PTHR33991:SF1">
    <property type="entry name" value="DNA REPAIR PROTEIN RECO"/>
    <property type="match status" value="1"/>
</dbReference>
<keyword evidence="3 7" id="KW-0227">DNA damage</keyword>
<dbReference type="InterPro" id="IPR003717">
    <property type="entry name" value="RecO"/>
</dbReference>
<keyword evidence="5 7" id="KW-0234">DNA repair</keyword>
<evidence type="ECO:0000256" key="4">
    <source>
        <dbReference type="ARBA" id="ARBA00023172"/>
    </source>
</evidence>
<dbReference type="InterPro" id="IPR042242">
    <property type="entry name" value="RecO_C"/>
</dbReference>
<dbReference type="GO" id="GO:0006302">
    <property type="term" value="P:double-strand break repair"/>
    <property type="evidence" value="ECO:0007669"/>
    <property type="project" value="TreeGrafter"/>
</dbReference>
<dbReference type="AlphaFoldDB" id="A0A395W462"/>
<evidence type="ECO:0000256" key="3">
    <source>
        <dbReference type="ARBA" id="ARBA00022763"/>
    </source>
</evidence>
<dbReference type="GO" id="GO:0006310">
    <property type="term" value="P:DNA recombination"/>
    <property type="evidence" value="ECO:0007669"/>
    <property type="project" value="UniProtKB-UniRule"/>
</dbReference>
<dbReference type="Pfam" id="PF11967">
    <property type="entry name" value="RecO_N"/>
    <property type="match status" value="1"/>
</dbReference>
<evidence type="ECO:0000256" key="2">
    <source>
        <dbReference type="ARBA" id="ARBA00021310"/>
    </source>
</evidence>
<dbReference type="Gene3D" id="1.20.1440.120">
    <property type="entry name" value="Recombination protein O, C-terminal domain"/>
    <property type="match status" value="1"/>
</dbReference>
<evidence type="ECO:0000313" key="10">
    <source>
        <dbReference type="Proteomes" id="UP000265489"/>
    </source>
</evidence>
<reference evidence="9 10" key="1">
    <citation type="submission" date="2018-08" db="EMBL/GenBank/DDBJ databases">
        <title>A genome reference for cultivated species of the human gut microbiota.</title>
        <authorList>
            <person name="Zou Y."/>
            <person name="Xue W."/>
            <person name="Luo G."/>
        </authorList>
    </citation>
    <scope>NUCLEOTIDE SEQUENCE [LARGE SCALE GENOMIC DNA]</scope>
    <source>
        <strain evidence="9 10">AF15-20</strain>
    </source>
</reference>
<dbReference type="Gene3D" id="2.40.50.140">
    <property type="entry name" value="Nucleic acid-binding proteins"/>
    <property type="match status" value="1"/>
</dbReference>
<comment type="similarity">
    <text evidence="1 7">Belongs to the RecO family.</text>
</comment>
<sequence length="240" mass="28373">MKTKIQALVLSVSEYKDKDGLVKVLTTDSILTLYARGLFKQNSKNLRLVQPFSYNEFMIEDKTKMPLLLQGQTIHYYYHIQEDLFKSSCCFVLHDLISKTKKEEKLFNVLLDCWNSANQNLDDFYFWACIVLKYCIEQEGIQPFVDGCVHCQNMRVETLSLKDGGFLCEKCNHNQYPKWNVDSLKKYRALFKCKEENLAYVKEHFTFNLDDLIYLAKWVEYHSQKSYPSIRFLESIRGLE</sequence>
<dbReference type="InterPro" id="IPR012340">
    <property type="entry name" value="NA-bd_OB-fold"/>
</dbReference>
<dbReference type="GO" id="GO:0043590">
    <property type="term" value="C:bacterial nucleoid"/>
    <property type="evidence" value="ECO:0007669"/>
    <property type="project" value="TreeGrafter"/>
</dbReference>
<dbReference type="EMBL" id="QRYQ01000028">
    <property type="protein sequence ID" value="RGU89488.1"/>
    <property type="molecule type" value="Genomic_DNA"/>
</dbReference>
<keyword evidence="4 7" id="KW-0233">DNA recombination</keyword>
<organism evidence="9 10">
    <name type="scientific">Holdemanella biformis</name>
    <dbReference type="NCBI Taxonomy" id="1735"/>
    <lineage>
        <taxon>Bacteria</taxon>
        <taxon>Bacillati</taxon>
        <taxon>Bacillota</taxon>
        <taxon>Erysipelotrichia</taxon>
        <taxon>Erysipelotrichales</taxon>
        <taxon>Erysipelotrichaceae</taxon>
        <taxon>Holdemanella</taxon>
    </lineage>
</organism>
<dbReference type="HAMAP" id="MF_00201">
    <property type="entry name" value="RecO"/>
    <property type="match status" value="1"/>
</dbReference>
<comment type="caution">
    <text evidence="9">The sequence shown here is derived from an EMBL/GenBank/DDBJ whole genome shotgun (WGS) entry which is preliminary data.</text>
</comment>
<dbReference type="PANTHER" id="PTHR33991">
    <property type="entry name" value="DNA REPAIR PROTEIN RECO"/>
    <property type="match status" value="1"/>
</dbReference>
<dbReference type="NCBIfam" id="TIGR00613">
    <property type="entry name" value="reco"/>
    <property type="match status" value="1"/>
</dbReference>
<dbReference type="Gene3D" id="6.20.220.20">
    <property type="entry name" value="Recombination protein O, zinc-binding domain"/>
    <property type="match status" value="1"/>
</dbReference>
<dbReference type="GeneID" id="66580363"/>
<dbReference type="SUPFAM" id="SSF57863">
    <property type="entry name" value="ArfGap/RecO-like zinc finger"/>
    <property type="match status" value="1"/>
</dbReference>
<name>A0A395W462_9FIRM</name>
<evidence type="ECO:0000256" key="7">
    <source>
        <dbReference type="HAMAP-Rule" id="MF_00201"/>
    </source>
</evidence>